<feature type="compositionally biased region" description="Low complexity" evidence="1">
    <location>
        <begin position="645"/>
        <end position="689"/>
    </location>
</feature>
<dbReference type="InterPro" id="IPR000719">
    <property type="entry name" value="Prot_kinase_dom"/>
</dbReference>
<evidence type="ECO:0000259" key="2">
    <source>
        <dbReference type="PROSITE" id="PS50011"/>
    </source>
</evidence>
<dbReference type="OrthoDB" id="2998079at2759"/>
<feature type="compositionally biased region" description="Gly residues" evidence="1">
    <location>
        <begin position="512"/>
        <end position="553"/>
    </location>
</feature>
<dbReference type="GO" id="GO:0005524">
    <property type="term" value="F:ATP binding"/>
    <property type="evidence" value="ECO:0007669"/>
    <property type="project" value="InterPro"/>
</dbReference>
<protein>
    <submittedName>
        <fullName evidence="3">Kinase-like protein</fullName>
    </submittedName>
</protein>
<keyword evidence="3" id="KW-0418">Kinase</keyword>
<dbReference type="InterPro" id="IPR011009">
    <property type="entry name" value="Kinase-like_dom_sf"/>
</dbReference>
<reference evidence="3" key="1">
    <citation type="submission" date="2020-05" db="EMBL/GenBank/DDBJ databases">
        <title>Mycena genomes resolve the evolution of fungal bioluminescence.</title>
        <authorList>
            <person name="Tsai I.J."/>
        </authorList>
    </citation>
    <scope>NUCLEOTIDE SEQUENCE</scope>
    <source>
        <strain evidence="3">CCC161011</strain>
    </source>
</reference>
<evidence type="ECO:0000256" key="1">
    <source>
        <dbReference type="SAM" id="MobiDB-lite"/>
    </source>
</evidence>
<dbReference type="AlphaFoldDB" id="A0A8H6YD62"/>
<evidence type="ECO:0000313" key="3">
    <source>
        <dbReference type="EMBL" id="KAF7356987.1"/>
    </source>
</evidence>
<feature type="region of interest" description="Disordered" evidence="1">
    <location>
        <begin position="454"/>
        <end position="568"/>
    </location>
</feature>
<gene>
    <name evidence="3" type="ORF">MVEN_01035100</name>
</gene>
<evidence type="ECO:0000313" key="4">
    <source>
        <dbReference type="Proteomes" id="UP000620124"/>
    </source>
</evidence>
<dbReference type="Proteomes" id="UP000620124">
    <property type="component" value="Unassembled WGS sequence"/>
</dbReference>
<feature type="region of interest" description="Disordered" evidence="1">
    <location>
        <begin position="303"/>
        <end position="345"/>
    </location>
</feature>
<feature type="compositionally biased region" description="Basic and acidic residues" evidence="1">
    <location>
        <begin position="487"/>
        <end position="498"/>
    </location>
</feature>
<accession>A0A8H6YD62</accession>
<dbReference type="SUPFAM" id="SSF56112">
    <property type="entry name" value="Protein kinase-like (PK-like)"/>
    <property type="match status" value="1"/>
</dbReference>
<keyword evidence="4" id="KW-1185">Reference proteome</keyword>
<feature type="compositionally biased region" description="Basic and acidic residues" evidence="1">
    <location>
        <begin position="454"/>
        <end position="476"/>
    </location>
</feature>
<dbReference type="EMBL" id="JACAZI010000007">
    <property type="protein sequence ID" value="KAF7356987.1"/>
    <property type="molecule type" value="Genomic_DNA"/>
</dbReference>
<organism evidence="3 4">
    <name type="scientific">Mycena venus</name>
    <dbReference type="NCBI Taxonomy" id="2733690"/>
    <lineage>
        <taxon>Eukaryota</taxon>
        <taxon>Fungi</taxon>
        <taxon>Dikarya</taxon>
        <taxon>Basidiomycota</taxon>
        <taxon>Agaricomycotina</taxon>
        <taxon>Agaricomycetes</taxon>
        <taxon>Agaricomycetidae</taxon>
        <taxon>Agaricales</taxon>
        <taxon>Marasmiineae</taxon>
        <taxon>Mycenaceae</taxon>
        <taxon>Mycena</taxon>
    </lineage>
</organism>
<keyword evidence="3" id="KW-0808">Transferase</keyword>
<dbReference type="PROSITE" id="PS50011">
    <property type="entry name" value="PROTEIN_KINASE_DOM"/>
    <property type="match status" value="1"/>
</dbReference>
<dbReference type="Gene3D" id="1.10.510.10">
    <property type="entry name" value="Transferase(Phosphotransferase) domain 1"/>
    <property type="match status" value="1"/>
</dbReference>
<sequence>MAAQDNPVMQKILQFLNTSLDPLIYGRNHARSAKTRPPIPYDYHMPPWLQLAEMEYNPDLPSKVTAQLIKNLANRKSIIDQTMDVEPLIHGASFRIGEIVPRPQQVIGEPTVYKVQGAIHNISGMFATLSCFDIDSSEIHRFRSVFMTNDPSESNTKADRLIKCQPEPLDEQETWGSLWSSIKEPRDLSKPFFDVLYTEEYKSIRAGNPRTILGIYIIMWCLREGHLETFWPQNHCEGCSKFIKSHQADEEYDRNNPTVPEDCPVDGLLAATTLVGTDPDRLREEINRLIDLAGVYEKKYSIPPEKATQTQAETQTELETETETETNRKRKRPRNEDSETEEEEVALPFEDLLENAMYLAVNELKLPEEITDGLFRWVLHAAYILIQIWAQMVRHNGTVAHLTCHNLGVIVTRHRKTQTLVVSKFLEYTDAPILRATALTVFAYDDAVERYDEHEKEGVPEWVEDPFRGETQEEQKAKKKARTANKGSKDKGPSAKDDDNGDDNQGGSSDNRGGGGAGGSGGAGSSGGAGGSGGGAGGSGGGPGNGSSGGGNGPRRSMRLKGAGNGQQDNLNLDGVHLAFKAARHHLWSKGFSHFRRLVDATAATPNPALSDLTPRVQDHGSAYFSGSRNIEATFTLNPSDQQRRASAGSTHSSRSTASHTSVKSLFSDSTSSSMPTSPSTTASFAASSRDGSPFPEKSAGLQTGSSEPTSAPVCNAGILINDSLGKSAIGIVWSGNMVLEDGNDDDYSIPVAVKMAILKGRDNTDPEAETDERDTIRREGLVYDFLVKSGKEGITPRYYGVFEDSLGTVALILDNGGTALKTFNNLPGEQAQKLFAKAEGMHSVGVRHNDLVPRNVVQDSEGNLKIIDFHIAEMGHRCRGRQECKELAKLSKALGL</sequence>
<feature type="region of interest" description="Disordered" evidence="1">
    <location>
        <begin position="637"/>
        <end position="711"/>
    </location>
</feature>
<dbReference type="GO" id="GO:0004672">
    <property type="term" value="F:protein kinase activity"/>
    <property type="evidence" value="ECO:0007669"/>
    <property type="project" value="InterPro"/>
</dbReference>
<comment type="caution">
    <text evidence="3">The sequence shown here is derived from an EMBL/GenBank/DDBJ whole genome shotgun (WGS) entry which is preliminary data.</text>
</comment>
<feature type="domain" description="Protein kinase" evidence="2">
    <location>
        <begin position="719"/>
        <end position="897"/>
    </location>
</feature>
<name>A0A8H6YD62_9AGAR</name>
<proteinExistence type="predicted"/>
<feature type="compositionally biased region" description="Polar residues" evidence="1">
    <location>
        <begin position="701"/>
        <end position="710"/>
    </location>
</feature>